<protein>
    <submittedName>
        <fullName evidence="2">Uncharacterized protein</fullName>
    </submittedName>
</protein>
<proteinExistence type="predicted"/>
<dbReference type="EMBL" id="BOMF01000038">
    <property type="protein sequence ID" value="GID44743.1"/>
    <property type="molecule type" value="Genomic_DNA"/>
</dbReference>
<comment type="caution">
    <text evidence="2">The sequence shown here is derived from an EMBL/GenBank/DDBJ whole genome shotgun (WGS) entry which is preliminary data.</text>
</comment>
<accession>A0ABQ3WG16</accession>
<reference evidence="2" key="1">
    <citation type="submission" date="2021-01" db="EMBL/GenBank/DDBJ databases">
        <title>Whole genome shotgun sequence of Actinoplanes capillaceus NBRC 16408.</title>
        <authorList>
            <person name="Komaki H."/>
            <person name="Tamura T."/>
        </authorList>
    </citation>
    <scope>NUCLEOTIDE SEQUENCE [LARGE SCALE GENOMIC DNA]</scope>
    <source>
        <strain evidence="2">NBRC 16408</strain>
    </source>
</reference>
<gene>
    <name evidence="2" type="ORF">Aca07nite_20180</name>
</gene>
<sequence>MTVVAAHAATCVCGHHRFGRSTVCAHPGWDGGRACRAVDDDCRERRNGWERPPGAWPAGPPISARRGGTGWTGQTLAWTHGNGLKDGGGDTRTGKEINGPEGTTRAGPTARRAVG</sequence>
<evidence type="ECO:0000313" key="2">
    <source>
        <dbReference type="EMBL" id="GID44743.1"/>
    </source>
</evidence>
<feature type="region of interest" description="Disordered" evidence="1">
    <location>
        <begin position="45"/>
        <end position="115"/>
    </location>
</feature>
<organism evidence="2">
    <name type="scientific">Actinoplanes campanulatus</name>
    <dbReference type="NCBI Taxonomy" id="113559"/>
    <lineage>
        <taxon>Bacteria</taxon>
        <taxon>Bacillati</taxon>
        <taxon>Actinomycetota</taxon>
        <taxon>Actinomycetes</taxon>
        <taxon>Micromonosporales</taxon>
        <taxon>Micromonosporaceae</taxon>
        <taxon>Actinoplanes</taxon>
    </lineage>
</organism>
<evidence type="ECO:0000256" key="1">
    <source>
        <dbReference type="SAM" id="MobiDB-lite"/>
    </source>
</evidence>
<name>A0ABQ3WG16_9ACTN</name>